<dbReference type="PROSITE" id="PS51257">
    <property type="entry name" value="PROKAR_LIPOPROTEIN"/>
    <property type="match status" value="1"/>
</dbReference>
<comment type="caution">
    <text evidence="2">The sequence shown here is derived from an EMBL/GenBank/DDBJ whole genome shotgun (WGS) entry which is preliminary data.</text>
</comment>
<protein>
    <submittedName>
        <fullName evidence="2">Uncharacterized protein</fullName>
    </submittedName>
</protein>
<organism evidence="2 3">
    <name type="scientific">Clavelina lepadiformis</name>
    <name type="common">Light-bulb sea squirt</name>
    <name type="synonym">Ascidia lepadiformis</name>
    <dbReference type="NCBI Taxonomy" id="159417"/>
    <lineage>
        <taxon>Eukaryota</taxon>
        <taxon>Metazoa</taxon>
        <taxon>Chordata</taxon>
        <taxon>Tunicata</taxon>
        <taxon>Ascidiacea</taxon>
        <taxon>Aplousobranchia</taxon>
        <taxon>Clavelinidae</taxon>
        <taxon>Clavelina</taxon>
    </lineage>
</organism>
<dbReference type="Proteomes" id="UP001642483">
    <property type="component" value="Unassembled WGS sequence"/>
</dbReference>
<feature type="transmembrane region" description="Helical" evidence="1">
    <location>
        <begin position="12"/>
        <end position="33"/>
    </location>
</feature>
<keyword evidence="1" id="KW-0812">Transmembrane</keyword>
<feature type="transmembrane region" description="Helical" evidence="1">
    <location>
        <begin position="103"/>
        <end position="124"/>
    </location>
</feature>
<keyword evidence="1" id="KW-0472">Membrane</keyword>
<name>A0ABP0FRB6_CLALP</name>
<feature type="transmembrane region" description="Helical" evidence="1">
    <location>
        <begin position="68"/>
        <end position="91"/>
    </location>
</feature>
<keyword evidence="3" id="KW-1185">Reference proteome</keyword>
<keyword evidence="1" id="KW-1133">Transmembrane helix</keyword>
<sequence length="171" mass="17879">MSISRLHLLQILSVTLGCVGIVFGLTSLIGHTWVGCQSTLYRKCITICHKAPVGCVEVPENWSPLVDAMTPIVLLVVFGVCGNVILIVASLKSHTKATSAGSLVLLLAGCCGLVAAAILTASSINLRGSAYVLLWIGAIFTLLAGVAGLISGFYILPPDKTKKATSYEQIP</sequence>
<evidence type="ECO:0000313" key="3">
    <source>
        <dbReference type="Proteomes" id="UP001642483"/>
    </source>
</evidence>
<reference evidence="2 3" key="1">
    <citation type="submission" date="2024-02" db="EMBL/GenBank/DDBJ databases">
        <authorList>
            <person name="Daric V."/>
            <person name="Darras S."/>
        </authorList>
    </citation>
    <scope>NUCLEOTIDE SEQUENCE [LARGE SCALE GENOMIC DNA]</scope>
</reference>
<gene>
    <name evidence="2" type="ORF">CVLEPA_LOCUS12861</name>
</gene>
<proteinExistence type="predicted"/>
<evidence type="ECO:0000313" key="2">
    <source>
        <dbReference type="EMBL" id="CAK8682177.1"/>
    </source>
</evidence>
<feature type="transmembrane region" description="Helical" evidence="1">
    <location>
        <begin position="130"/>
        <end position="156"/>
    </location>
</feature>
<dbReference type="EMBL" id="CAWYQH010000090">
    <property type="protein sequence ID" value="CAK8682177.1"/>
    <property type="molecule type" value="Genomic_DNA"/>
</dbReference>
<accession>A0ABP0FRB6</accession>
<evidence type="ECO:0000256" key="1">
    <source>
        <dbReference type="SAM" id="Phobius"/>
    </source>
</evidence>